<keyword evidence="2" id="KW-0378">Hydrolase</keyword>
<feature type="domain" description="HNH nuclease" evidence="1">
    <location>
        <begin position="71"/>
        <end position="121"/>
    </location>
</feature>
<evidence type="ECO:0000259" key="1">
    <source>
        <dbReference type="SMART" id="SM00507"/>
    </source>
</evidence>
<comment type="caution">
    <text evidence="2">The sequence shown here is derived from an EMBL/GenBank/DDBJ whole genome shotgun (WGS) entry which is preliminary data.</text>
</comment>
<accession>A0A939G2C1</accession>
<dbReference type="EMBL" id="JAFMYU010000004">
    <property type="protein sequence ID" value="MBO0930769.1"/>
    <property type="molecule type" value="Genomic_DNA"/>
</dbReference>
<name>A0A939G2C1_9BACT</name>
<dbReference type="InterPro" id="IPR052892">
    <property type="entry name" value="NA-targeting_endonuclease"/>
</dbReference>
<dbReference type="Gene3D" id="1.10.30.50">
    <property type="match status" value="1"/>
</dbReference>
<proteinExistence type="predicted"/>
<keyword evidence="2" id="KW-0540">Nuclease</keyword>
<dbReference type="PANTHER" id="PTHR33877:SF2">
    <property type="entry name" value="OS07G0170200 PROTEIN"/>
    <property type="match status" value="1"/>
</dbReference>
<dbReference type="CDD" id="cd00085">
    <property type="entry name" value="HNHc"/>
    <property type="match status" value="1"/>
</dbReference>
<organism evidence="2 3">
    <name type="scientific">Fibrella aquatilis</name>
    <dbReference type="NCBI Taxonomy" id="2817059"/>
    <lineage>
        <taxon>Bacteria</taxon>
        <taxon>Pseudomonadati</taxon>
        <taxon>Bacteroidota</taxon>
        <taxon>Cytophagia</taxon>
        <taxon>Cytophagales</taxon>
        <taxon>Spirosomataceae</taxon>
        <taxon>Fibrella</taxon>
    </lineage>
</organism>
<sequence length="172" mass="19931">MGRKVLVLNQDYSALSICSVPKAFLLVYLSKAELVAEAEALALRTIDKEYPMPTVIRLHRYVHLPYKGVMLTRQNIFKRDGHHCQYCGTSDELTLDHVMPKSRGGKTNWDNLITACKRCNSRKGDFTPEEANMKMRHKPFKPSFIVFLREFSGVLDDSWMPFLTSKRERIYD</sequence>
<dbReference type="SMART" id="SM00507">
    <property type="entry name" value="HNHc"/>
    <property type="match status" value="1"/>
</dbReference>
<gene>
    <name evidence="2" type="ORF">J2I48_07200</name>
</gene>
<dbReference type="PANTHER" id="PTHR33877">
    <property type="entry name" value="SLL1193 PROTEIN"/>
    <property type="match status" value="1"/>
</dbReference>
<evidence type="ECO:0000313" key="3">
    <source>
        <dbReference type="Proteomes" id="UP000664795"/>
    </source>
</evidence>
<reference evidence="2 3" key="1">
    <citation type="submission" date="2021-03" db="EMBL/GenBank/DDBJ databases">
        <title>Fibrella sp. HMF5036 genome sequencing and assembly.</title>
        <authorList>
            <person name="Kang H."/>
            <person name="Kim H."/>
            <person name="Bae S."/>
            <person name="Joh K."/>
        </authorList>
    </citation>
    <scope>NUCLEOTIDE SEQUENCE [LARGE SCALE GENOMIC DNA]</scope>
    <source>
        <strain evidence="2 3">HMF5036</strain>
    </source>
</reference>
<keyword evidence="2" id="KW-0255">Endonuclease</keyword>
<dbReference type="Proteomes" id="UP000664795">
    <property type="component" value="Unassembled WGS sequence"/>
</dbReference>
<dbReference type="RefSeq" id="WP_207334725.1">
    <property type="nucleotide sequence ID" value="NZ_JAFMYU010000004.1"/>
</dbReference>
<evidence type="ECO:0000313" key="2">
    <source>
        <dbReference type="EMBL" id="MBO0930769.1"/>
    </source>
</evidence>
<protein>
    <submittedName>
        <fullName evidence="2">HNH endonuclease</fullName>
    </submittedName>
</protein>
<dbReference type="InterPro" id="IPR029471">
    <property type="entry name" value="HNH_5"/>
</dbReference>
<dbReference type="Pfam" id="PF14279">
    <property type="entry name" value="HNH_5"/>
    <property type="match status" value="1"/>
</dbReference>
<dbReference type="InterPro" id="IPR003615">
    <property type="entry name" value="HNH_nuc"/>
</dbReference>
<dbReference type="AlphaFoldDB" id="A0A939G2C1"/>
<dbReference type="GO" id="GO:0004519">
    <property type="term" value="F:endonuclease activity"/>
    <property type="evidence" value="ECO:0007669"/>
    <property type="project" value="UniProtKB-KW"/>
</dbReference>
<keyword evidence="3" id="KW-1185">Reference proteome</keyword>